<sequence>MGSCGAAGLLVGCVYGPPPPPDRHESPFAQDLEAYQASVGSHLPFGLDSIVLAGEPKAQLDRQIAWLKAHPVFDVRVEVLPRLRSHP</sequence>
<dbReference type="STRING" id="1437059.A6A05_01255"/>
<dbReference type="AlphaFoldDB" id="A0A178MRB7"/>
<protein>
    <submittedName>
        <fullName evidence="1">Uncharacterized protein</fullName>
    </submittedName>
</protein>
<keyword evidence="2" id="KW-1185">Reference proteome</keyword>
<proteinExistence type="predicted"/>
<accession>A0A178MRB7</accession>
<dbReference type="EMBL" id="LWQU01000130">
    <property type="protein sequence ID" value="OAN51517.1"/>
    <property type="molecule type" value="Genomic_DNA"/>
</dbReference>
<evidence type="ECO:0000313" key="1">
    <source>
        <dbReference type="EMBL" id="OAN51517.1"/>
    </source>
</evidence>
<gene>
    <name evidence="1" type="ORF">A6A05_01255</name>
</gene>
<name>A0A178MRB7_9PROT</name>
<organism evidence="1 2">
    <name type="scientific">Magnetospirillum moscoviense</name>
    <dbReference type="NCBI Taxonomy" id="1437059"/>
    <lineage>
        <taxon>Bacteria</taxon>
        <taxon>Pseudomonadati</taxon>
        <taxon>Pseudomonadota</taxon>
        <taxon>Alphaproteobacteria</taxon>
        <taxon>Rhodospirillales</taxon>
        <taxon>Rhodospirillaceae</taxon>
        <taxon>Magnetospirillum</taxon>
    </lineage>
</organism>
<dbReference type="Proteomes" id="UP000078543">
    <property type="component" value="Unassembled WGS sequence"/>
</dbReference>
<evidence type="ECO:0000313" key="2">
    <source>
        <dbReference type="Proteomes" id="UP000078543"/>
    </source>
</evidence>
<comment type="caution">
    <text evidence="1">The sequence shown here is derived from an EMBL/GenBank/DDBJ whole genome shotgun (WGS) entry which is preliminary data.</text>
</comment>
<reference evidence="1 2" key="1">
    <citation type="submission" date="2016-04" db="EMBL/GenBank/DDBJ databases">
        <title>Draft genome sequence of freshwater magnetotactic bacteria Magnetospirillum marisnigri SP-1 and Magnetospirillum moscoviense BB-1.</title>
        <authorList>
            <person name="Koziaeva V."/>
            <person name="Dziuba M.V."/>
            <person name="Ivanov T.M."/>
            <person name="Kuznetsov B."/>
            <person name="Grouzdev D.S."/>
        </authorList>
    </citation>
    <scope>NUCLEOTIDE SEQUENCE [LARGE SCALE GENOMIC DNA]</scope>
    <source>
        <strain evidence="1 2">BB-1</strain>
    </source>
</reference>